<dbReference type="Proteomes" id="UP000293300">
    <property type="component" value="Unassembled WGS sequence"/>
</dbReference>
<dbReference type="RefSeq" id="WP_131476867.1">
    <property type="nucleotide sequence ID" value="NZ_SJPE01000019.1"/>
</dbReference>
<feature type="signal peptide" evidence="1">
    <location>
        <begin position="1"/>
        <end position="20"/>
    </location>
</feature>
<evidence type="ECO:0000256" key="1">
    <source>
        <dbReference type="SAM" id="SignalP"/>
    </source>
</evidence>
<organism evidence="2 3">
    <name type="scientific">Flavobacterium silvisoli</name>
    <dbReference type="NCBI Taxonomy" id="2529433"/>
    <lineage>
        <taxon>Bacteria</taxon>
        <taxon>Pseudomonadati</taxon>
        <taxon>Bacteroidota</taxon>
        <taxon>Flavobacteriia</taxon>
        <taxon>Flavobacteriales</taxon>
        <taxon>Flavobacteriaceae</taxon>
        <taxon>Flavobacterium</taxon>
    </lineage>
</organism>
<evidence type="ECO:0000313" key="2">
    <source>
        <dbReference type="EMBL" id="TBX65339.1"/>
    </source>
</evidence>
<protein>
    <submittedName>
        <fullName evidence="2">Uncharacterized protein</fullName>
    </submittedName>
</protein>
<gene>
    <name evidence="2" type="ORF">EZL74_12020</name>
</gene>
<keyword evidence="3" id="KW-1185">Reference proteome</keyword>
<feature type="chain" id="PRO_5020320586" evidence="1">
    <location>
        <begin position="21"/>
        <end position="111"/>
    </location>
</feature>
<keyword evidence="1" id="KW-0732">Signal</keyword>
<evidence type="ECO:0000313" key="3">
    <source>
        <dbReference type="Proteomes" id="UP000293300"/>
    </source>
</evidence>
<reference evidence="2 3" key="1">
    <citation type="submission" date="2019-02" db="EMBL/GenBank/DDBJ databases">
        <title>Flavobacterium sp. RD-2-33 isolated from forest soil.</title>
        <authorList>
            <person name="Chaudhary D.K."/>
        </authorList>
    </citation>
    <scope>NUCLEOTIDE SEQUENCE [LARGE SCALE GENOMIC DNA]</scope>
    <source>
        <strain evidence="2 3">RD-2-33</strain>
    </source>
</reference>
<dbReference type="EMBL" id="SJPE01000019">
    <property type="protein sequence ID" value="TBX65339.1"/>
    <property type="molecule type" value="Genomic_DNA"/>
</dbReference>
<comment type="caution">
    <text evidence="2">The sequence shown here is derived from an EMBL/GenBank/DDBJ whole genome shotgun (WGS) entry which is preliminary data.</text>
</comment>
<proteinExistence type="predicted"/>
<name>A0A4Q9YPJ8_9FLAO</name>
<dbReference type="OrthoDB" id="1376569at2"/>
<dbReference type="AlphaFoldDB" id="A0A4Q9YPJ8"/>
<accession>A0A4Q9YPJ8</accession>
<sequence>MKKLIAALTLLLAFSISANAQEKKASDFSPKELGQKDADDLTALLGLNPTENADYARLFEGKYKTLEDKTLSQERKDVLARIIEDKIKAGLKAEQVDKLDKNQELLKRLTH</sequence>